<evidence type="ECO:0000313" key="4">
    <source>
        <dbReference type="Proteomes" id="UP000316621"/>
    </source>
</evidence>
<dbReference type="Gene3D" id="3.30.70.100">
    <property type="match status" value="1"/>
</dbReference>
<protein>
    <recommendedName>
        <fullName evidence="2">HMA domain-containing protein</fullName>
    </recommendedName>
</protein>
<dbReference type="FunFam" id="3.30.70.100:FF:000008">
    <property type="entry name" value="Copper transport protein ATOX1"/>
    <property type="match status" value="1"/>
</dbReference>
<sequence length="174" mass="20349">MQTRGRNIITSQVLLRNQKQPNLFEMFRCFKESERPSSNALSTVELLVHMNCEGCERMVKKAISKLEGVDSIDIDMDNQKVTVTGYVDQRQVLKMVRRTGKKAEFWPYPYDAEYHPFAAQYLEDSTFSSTYNYYRHGYNESVHGYFPNFPFSTIIDDHTAHYFSDENVHACTIM</sequence>
<dbReference type="SUPFAM" id="SSF55008">
    <property type="entry name" value="HMA, heavy metal-associated domain"/>
    <property type="match status" value="1"/>
</dbReference>
<keyword evidence="4" id="KW-1185">Reference proteome</keyword>
<proteinExistence type="predicted"/>
<dbReference type="Pfam" id="PF00403">
    <property type="entry name" value="HMA"/>
    <property type="match status" value="1"/>
</dbReference>
<organism evidence="3 4">
    <name type="scientific">Papaver somniferum</name>
    <name type="common">Opium poppy</name>
    <dbReference type="NCBI Taxonomy" id="3469"/>
    <lineage>
        <taxon>Eukaryota</taxon>
        <taxon>Viridiplantae</taxon>
        <taxon>Streptophyta</taxon>
        <taxon>Embryophyta</taxon>
        <taxon>Tracheophyta</taxon>
        <taxon>Spermatophyta</taxon>
        <taxon>Magnoliopsida</taxon>
        <taxon>Ranunculales</taxon>
        <taxon>Papaveraceae</taxon>
        <taxon>Papaveroideae</taxon>
        <taxon>Papaver</taxon>
    </lineage>
</organism>
<reference evidence="3 4" key="1">
    <citation type="journal article" date="2018" name="Science">
        <title>The opium poppy genome and morphinan production.</title>
        <authorList>
            <person name="Guo L."/>
            <person name="Winzer T."/>
            <person name="Yang X."/>
            <person name="Li Y."/>
            <person name="Ning Z."/>
            <person name="He Z."/>
            <person name="Teodor R."/>
            <person name="Lu Y."/>
            <person name="Bowser T.A."/>
            <person name="Graham I.A."/>
            <person name="Ye K."/>
        </authorList>
    </citation>
    <scope>NUCLEOTIDE SEQUENCE [LARGE SCALE GENOMIC DNA]</scope>
    <source>
        <strain evidence="4">cv. HN1</strain>
        <tissue evidence="3">Leaves</tissue>
    </source>
</reference>
<evidence type="ECO:0000259" key="2">
    <source>
        <dbReference type="PROSITE" id="PS50846"/>
    </source>
</evidence>
<dbReference type="EMBL" id="CM010725">
    <property type="protein sequence ID" value="RZC83384.1"/>
    <property type="molecule type" value="Genomic_DNA"/>
</dbReference>
<dbReference type="PROSITE" id="PS50846">
    <property type="entry name" value="HMA_2"/>
    <property type="match status" value="1"/>
</dbReference>
<dbReference type="InterPro" id="IPR006121">
    <property type="entry name" value="HMA_dom"/>
</dbReference>
<dbReference type="InterPro" id="IPR036163">
    <property type="entry name" value="HMA_dom_sf"/>
</dbReference>
<dbReference type="Proteomes" id="UP000316621">
    <property type="component" value="Chromosome 11"/>
</dbReference>
<gene>
    <name evidence="3" type="ORF">C5167_046167</name>
</gene>
<dbReference type="CDD" id="cd00371">
    <property type="entry name" value="HMA"/>
    <property type="match status" value="1"/>
</dbReference>
<dbReference type="GO" id="GO:0046872">
    <property type="term" value="F:metal ion binding"/>
    <property type="evidence" value="ECO:0007669"/>
    <property type="project" value="UniProtKB-KW"/>
</dbReference>
<keyword evidence="1" id="KW-0479">Metal-binding</keyword>
<dbReference type="PANTHER" id="PTHR22814">
    <property type="entry name" value="COPPER TRANSPORT PROTEIN ATOX1-RELATED"/>
    <property type="match status" value="1"/>
</dbReference>
<dbReference type="PANTHER" id="PTHR22814:SF306">
    <property type="entry name" value="HEAVY METAL-ASSOCIATED ISOPRENYLATED PLANT PROTEIN 45"/>
    <property type="match status" value="1"/>
</dbReference>
<accession>A0A4Y7LD12</accession>
<feature type="domain" description="HMA" evidence="2">
    <location>
        <begin position="41"/>
        <end position="104"/>
    </location>
</feature>
<evidence type="ECO:0000256" key="1">
    <source>
        <dbReference type="ARBA" id="ARBA00022723"/>
    </source>
</evidence>
<dbReference type="OMA" id="NAHACII"/>
<dbReference type="AlphaFoldDB" id="A0A4Y7LD12"/>
<dbReference type="Gramene" id="RZC83384">
    <property type="protein sequence ID" value="RZC83384"/>
    <property type="gene ID" value="C5167_046167"/>
</dbReference>
<evidence type="ECO:0000313" key="3">
    <source>
        <dbReference type="EMBL" id="RZC83384.1"/>
    </source>
</evidence>
<name>A0A4Y7LD12_PAPSO</name>